<evidence type="ECO:0000256" key="7">
    <source>
        <dbReference type="ARBA" id="ARBA00022741"/>
    </source>
</evidence>
<dbReference type="InterPro" id="IPR002192">
    <property type="entry name" value="PPDK_AMP/ATP-bd"/>
</dbReference>
<dbReference type="Proteomes" id="UP000641910">
    <property type="component" value="Unassembled WGS sequence"/>
</dbReference>
<keyword evidence="17" id="KW-1185">Reference proteome</keyword>
<dbReference type="InterPro" id="IPR015813">
    <property type="entry name" value="Pyrv/PenolPyrv_kinase-like_dom"/>
</dbReference>
<gene>
    <name evidence="16" type="ORF">I8U22_06065</name>
</gene>
<dbReference type="SUPFAM" id="SSF56059">
    <property type="entry name" value="Glutathione synthetase ATP-binding domain-like"/>
    <property type="match status" value="1"/>
</dbReference>
<dbReference type="InterPro" id="IPR018274">
    <property type="entry name" value="PEP_util_AS"/>
</dbReference>
<keyword evidence="6" id="KW-0479">Metal-binding</keyword>
<dbReference type="PANTHER" id="PTHR22931">
    <property type="entry name" value="PHOSPHOENOLPYRUVATE DIKINASE-RELATED"/>
    <property type="match status" value="1"/>
</dbReference>
<accession>A0ABS0QI07</accession>
<evidence type="ECO:0000256" key="12">
    <source>
        <dbReference type="SAM" id="MobiDB-lite"/>
    </source>
</evidence>
<dbReference type="InterPro" id="IPR036637">
    <property type="entry name" value="Phosphohistidine_dom_sf"/>
</dbReference>
<protein>
    <recommendedName>
        <fullName evidence="4 11">Pyruvate, phosphate dikinase</fullName>
        <ecNumber evidence="3 11">2.7.9.1</ecNumber>
    </recommendedName>
</protein>
<keyword evidence="16" id="KW-0670">Pyruvate</keyword>
<evidence type="ECO:0000256" key="2">
    <source>
        <dbReference type="ARBA" id="ARBA00007837"/>
    </source>
</evidence>
<evidence type="ECO:0000256" key="5">
    <source>
        <dbReference type="ARBA" id="ARBA00022679"/>
    </source>
</evidence>
<feature type="compositionally biased region" description="Basic residues" evidence="12">
    <location>
        <begin position="13"/>
        <end position="24"/>
    </location>
</feature>
<evidence type="ECO:0000259" key="14">
    <source>
        <dbReference type="Pfam" id="PF01326"/>
    </source>
</evidence>
<reference evidence="16 17" key="1">
    <citation type="submission" date="2020-12" db="EMBL/GenBank/DDBJ databases">
        <title>WGS of Thermoactinomyces spp.</title>
        <authorList>
            <person name="Cheng K."/>
        </authorList>
    </citation>
    <scope>NUCLEOTIDE SEQUENCE [LARGE SCALE GENOMIC DNA]</scope>
    <source>
        <strain evidence="17">CICC 10650\ACCC 41061</strain>
    </source>
</reference>
<evidence type="ECO:0000256" key="3">
    <source>
        <dbReference type="ARBA" id="ARBA00011994"/>
    </source>
</evidence>
<dbReference type="Pfam" id="PF01326">
    <property type="entry name" value="PPDK_N"/>
    <property type="match status" value="2"/>
</dbReference>
<evidence type="ECO:0000256" key="11">
    <source>
        <dbReference type="PIRNR" id="PIRNR000853"/>
    </source>
</evidence>
<evidence type="ECO:0000256" key="4">
    <source>
        <dbReference type="ARBA" id="ARBA00020138"/>
    </source>
</evidence>
<dbReference type="NCBIfam" id="TIGR01828">
    <property type="entry name" value="pyru_phos_dikin"/>
    <property type="match status" value="1"/>
</dbReference>
<keyword evidence="8" id="KW-0418">Kinase</keyword>
<evidence type="ECO:0000256" key="6">
    <source>
        <dbReference type="ARBA" id="ARBA00022723"/>
    </source>
</evidence>
<dbReference type="InterPro" id="IPR040442">
    <property type="entry name" value="Pyrv_kinase-like_dom_sf"/>
</dbReference>
<proteinExistence type="inferred from homology"/>
<feature type="domain" description="Pyruvate phosphate dikinase AMP/ATP-binding" evidence="14">
    <location>
        <begin position="89"/>
        <end position="318"/>
    </location>
</feature>
<evidence type="ECO:0000256" key="10">
    <source>
        <dbReference type="ARBA" id="ARBA00022842"/>
    </source>
</evidence>
<evidence type="ECO:0000256" key="1">
    <source>
        <dbReference type="ARBA" id="ARBA00001946"/>
    </source>
</evidence>
<dbReference type="InterPro" id="IPR023151">
    <property type="entry name" value="PEP_util_CS"/>
</dbReference>
<keyword evidence="10" id="KW-0460">Magnesium</keyword>
<keyword evidence="9" id="KW-0067">ATP-binding</keyword>
<dbReference type="Pfam" id="PF00391">
    <property type="entry name" value="PEP-utilizers"/>
    <property type="match status" value="1"/>
</dbReference>
<dbReference type="SUPFAM" id="SSF52009">
    <property type="entry name" value="Phosphohistidine domain"/>
    <property type="match status" value="1"/>
</dbReference>
<dbReference type="EMBL" id="JAECVU010000003">
    <property type="protein sequence ID" value="MBH8588384.1"/>
    <property type="molecule type" value="Genomic_DNA"/>
</dbReference>
<keyword evidence="7" id="KW-0547">Nucleotide-binding</keyword>
<feature type="compositionally biased region" description="Polar residues" evidence="12">
    <location>
        <begin position="1"/>
        <end position="12"/>
    </location>
</feature>
<dbReference type="Gene3D" id="3.20.20.60">
    <property type="entry name" value="Phosphoenolpyruvate-binding domains"/>
    <property type="match status" value="1"/>
</dbReference>
<name>A0ABS0QI07_THEVU</name>
<feature type="domain" description="Pyruvate phosphate dikinase AMP/ATP-binding" evidence="14">
    <location>
        <begin position="331"/>
        <end position="382"/>
    </location>
</feature>
<dbReference type="PANTHER" id="PTHR22931:SF9">
    <property type="entry name" value="PYRUVATE, PHOSPHATE DIKINASE 1, CHLOROPLASTIC"/>
    <property type="match status" value="1"/>
</dbReference>
<dbReference type="Gene3D" id="1.10.189.10">
    <property type="entry name" value="Pyruvate Phosphate Dikinase, domain 2"/>
    <property type="match status" value="1"/>
</dbReference>
<dbReference type="GO" id="GO:0050242">
    <property type="term" value="F:pyruvate, phosphate dikinase activity"/>
    <property type="evidence" value="ECO:0007669"/>
    <property type="project" value="UniProtKB-EC"/>
</dbReference>
<evidence type="ECO:0000259" key="15">
    <source>
        <dbReference type="Pfam" id="PF02896"/>
    </source>
</evidence>
<evidence type="ECO:0000313" key="16">
    <source>
        <dbReference type="EMBL" id="MBH8588384.1"/>
    </source>
</evidence>
<dbReference type="PIRSF" id="PIRSF000853">
    <property type="entry name" value="PPDK"/>
    <property type="match status" value="1"/>
</dbReference>
<dbReference type="SUPFAM" id="SSF51621">
    <property type="entry name" value="Phosphoenolpyruvate/pyruvate domain"/>
    <property type="match status" value="1"/>
</dbReference>
<dbReference type="Gene3D" id="3.30.470.20">
    <property type="entry name" value="ATP-grasp fold, B domain"/>
    <property type="match status" value="1"/>
</dbReference>
<dbReference type="Gene3D" id="3.30.1490.20">
    <property type="entry name" value="ATP-grasp fold, A domain"/>
    <property type="match status" value="1"/>
</dbReference>
<dbReference type="Gene3D" id="1.20.80.30">
    <property type="match status" value="1"/>
</dbReference>
<evidence type="ECO:0000259" key="13">
    <source>
        <dbReference type="Pfam" id="PF00391"/>
    </source>
</evidence>
<dbReference type="InterPro" id="IPR013815">
    <property type="entry name" value="ATP_grasp_subdomain_1"/>
</dbReference>
<feature type="domain" description="PEP-utilising enzyme C-terminal" evidence="15">
    <location>
        <begin position="547"/>
        <end position="905"/>
    </location>
</feature>
<comment type="cofactor">
    <cofactor evidence="1 11">
        <name>Mg(2+)</name>
        <dbReference type="ChEBI" id="CHEBI:18420"/>
    </cofactor>
</comment>
<keyword evidence="5 16" id="KW-0808">Transferase</keyword>
<comment type="similarity">
    <text evidence="2 11">Belongs to the PEP-utilizing enzyme family.</text>
</comment>
<organism evidence="16 17">
    <name type="scientific">Thermoactinomyces vulgaris</name>
    <dbReference type="NCBI Taxonomy" id="2026"/>
    <lineage>
        <taxon>Bacteria</taxon>
        <taxon>Bacillati</taxon>
        <taxon>Bacillota</taxon>
        <taxon>Bacilli</taxon>
        <taxon>Bacillales</taxon>
        <taxon>Thermoactinomycetaceae</taxon>
        <taxon>Thermoactinomyces</taxon>
    </lineage>
</organism>
<sequence>MPGDQRIQQSRGRNSKSHTGYHSKRGTIAVGLKQVYRFHEGNRDMKDLLGGKGANLADMTRVGLPVPPGFTITTEACNDFLKSGEGLKEELLEQVKEAISGLEKETGKKLGHPKRPLLVSVRSGAKFSMPGMMDTILNLGLNDQTAAGLAGQTGNPRFAYDCYRRFIQMFGDVVLGVDHYKFEQVIQKVKEKKGVELDTELDAEDWQEVIRAFKELIWKETKNPFPQEPMEQLKQAIVAVFSSWNNNRAKIYRKMNGIPDDLGTAVNVQTMVFGNMGNESGTGVCFTRNPSSGEKELYGEFLFNAQGEDVVAGIRTPKPIADLEKEMPDVYEELVRICNQLESAYRDMQDIEFTIENKKLYILQTRVGKRTSQAAVKIAVQMAGEGIISREEALMRVEPEQLEQMLHRRIDHNAKLTAWAKGLPASPGAASGQIVFDADTAEAWAKEGKRVLLVRPETTPEDIHGVLAAQGILTSRGGMTSHAAVVARGMGKACVCGCEQLKIDLRQKTVTVEDVTLREGDVLSIDGGTGQVFIGEVPMKDPELTPEFRELLKWADEIRRLKVRTNADNPEDAEKARELGAEGIGLCRTEHMFMDPKRIPIVQRMILADDQEERQQALDELLPMQKEDFKGIFRAMDGLPVNIRLLDPPLHEFLPNMEDLLVEITKMQVAGQEGTGEYRQKEHLLKKVRSLHEFNPMLGHRGCRLGIIHPEIYRMQAEAIFQAAVECIKEGIRVEPEIMIPLVGHVEELKRMRALVEQVAAEVMAAENVSVSYQVGTMIEIPRAALTADQIAEEADFFSFGTNDLTQTTFGYSRDDAEGKFLHTYVDQKILPDNPFIRLDREGVGELVRIGTEKGRNTKPALKTGICGEHGGEKESIRFCHEVGMNYVSCSVFRVPLARLAAAQAVILEK</sequence>
<dbReference type="PROSITE" id="PS00370">
    <property type="entry name" value="PEP_ENZYMES_PHOS_SITE"/>
    <property type="match status" value="1"/>
</dbReference>
<dbReference type="EC" id="2.7.9.1" evidence="3 11"/>
<evidence type="ECO:0000256" key="9">
    <source>
        <dbReference type="ARBA" id="ARBA00022840"/>
    </source>
</evidence>
<dbReference type="InterPro" id="IPR010121">
    <property type="entry name" value="Pyruvate_phosphate_dikinase"/>
</dbReference>
<dbReference type="NCBIfam" id="NF004531">
    <property type="entry name" value="PRK05878.1"/>
    <property type="match status" value="1"/>
</dbReference>
<dbReference type="InterPro" id="IPR000121">
    <property type="entry name" value="PEP_util_C"/>
</dbReference>
<feature type="domain" description="PEP-utilising enzyme mobile" evidence="13">
    <location>
        <begin position="450"/>
        <end position="530"/>
    </location>
</feature>
<dbReference type="InterPro" id="IPR008279">
    <property type="entry name" value="PEP-util_enz_mobile_dom"/>
</dbReference>
<dbReference type="Gene3D" id="3.50.30.10">
    <property type="entry name" value="Phosphohistidine domain"/>
    <property type="match status" value="1"/>
</dbReference>
<comment type="caution">
    <text evidence="16">The sequence shown here is derived from an EMBL/GenBank/DDBJ whole genome shotgun (WGS) entry which is preliminary data.</text>
</comment>
<feature type="region of interest" description="Disordered" evidence="12">
    <location>
        <begin position="1"/>
        <end position="24"/>
    </location>
</feature>
<dbReference type="PROSITE" id="PS00742">
    <property type="entry name" value="PEP_ENZYMES_2"/>
    <property type="match status" value="1"/>
</dbReference>
<dbReference type="Pfam" id="PF02896">
    <property type="entry name" value="PEP-utilizers_C"/>
    <property type="match status" value="1"/>
</dbReference>
<comment type="catalytic activity">
    <reaction evidence="11">
        <text>pyruvate + phosphate + ATP = phosphoenolpyruvate + AMP + diphosphate + H(+)</text>
        <dbReference type="Rhea" id="RHEA:10756"/>
        <dbReference type="ChEBI" id="CHEBI:15361"/>
        <dbReference type="ChEBI" id="CHEBI:15378"/>
        <dbReference type="ChEBI" id="CHEBI:30616"/>
        <dbReference type="ChEBI" id="CHEBI:33019"/>
        <dbReference type="ChEBI" id="CHEBI:43474"/>
        <dbReference type="ChEBI" id="CHEBI:58702"/>
        <dbReference type="ChEBI" id="CHEBI:456215"/>
        <dbReference type="EC" id="2.7.9.1"/>
    </reaction>
</comment>
<evidence type="ECO:0000256" key="8">
    <source>
        <dbReference type="ARBA" id="ARBA00022777"/>
    </source>
</evidence>
<evidence type="ECO:0000313" key="17">
    <source>
        <dbReference type="Proteomes" id="UP000641910"/>
    </source>
</evidence>